<accession>A0AAW0PQV6</accession>
<name>A0AAW0PQV6_9GOBI</name>
<gene>
    <name evidence="2" type="ORF">WMY93_004002</name>
</gene>
<evidence type="ECO:0000256" key="1">
    <source>
        <dbReference type="SAM" id="MobiDB-lite"/>
    </source>
</evidence>
<organism evidence="2 3">
    <name type="scientific">Mugilogobius chulae</name>
    <name type="common">yellowstripe goby</name>
    <dbReference type="NCBI Taxonomy" id="88201"/>
    <lineage>
        <taxon>Eukaryota</taxon>
        <taxon>Metazoa</taxon>
        <taxon>Chordata</taxon>
        <taxon>Craniata</taxon>
        <taxon>Vertebrata</taxon>
        <taxon>Euteleostomi</taxon>
        <taxon>Actinopterygii</taxon>
        <taxon>Neopterygii</taxon>
        <taxon>Teleostei</taxon>
        <taxon>Neoteleostei</taxon>
        <taxon>Acanthomorphata</taxon>
        <taxon>Gobiaria</taxon>
        <taxon>Gobiiformes</taxon>
        <taxon>Gobioidei</taxon>
        <taxon>Gobiidae</taxon>
        <taxon>Gobionellinae</taxon>
        <taxon>Mugilogobius</taxon>
    </lineage>
</organism>
<evidence type="ECO:0000313" key="3">
    <source>
        <dbReference type="Proteomes" id="UP001460270"/>
    </source>
</evidence>
<feature type="compositionally biased region" description="Polar residues" evidence="1">
    <location>
        <begin position="1"/>
        <end position="21"/>
    </location>
</feature>
<sequence>MEIGSSGQVTQSAPIFSQTLSAGEFQMDIGTQPDPDSRPSGNQTPSPASDFRLIQTLDGPGTGAKALVLERKEQEPGVPLSVSARGQAVQVFMEIVVSSKVLVERKQACAGKRSPGLTATARAPGCSLPAIIARVCRIT</sequence>
<evidence type="ECO:0000313" key="2">
    <source>
        <dbReference type="EMBL" id="KAK7933106.1"/>
    </source>
</evidence>
<comment type="caution">
    <text evidence="2">The sequence shown here is derived from an EMBL/GenBank/DDBJ whole genome shotgun (WGS) entry which is preliminary data.</text>
</comment>
<reference evidence="3" key="1">
    <citation type="submission" date="2024-04" db="EMBL/GenBank/DDBJ databases">
        <title>Salinicola lusitanus LLJ914,a marine bacterium isolated from the Okinawa Trough.</title>
        <authorList>
            <person name="Li J."/>
        </authorList>
    </citation>
    <scope>NUCLEOTIDE SEQUENCE [LARGE SCALE GENOMIC DNA]</scope>
</reference>
<dbReference type="Proteomes" id="UP001460270">
    <property type="component" value="Unassembled WGS sequence"/>
</dbReference>
<protein>
    <submittedName>
        <fullName evidence="2">Uncharacterized protein</fullName>
    </submittedName>
</protein>
<feature type="region of interest" description="Disordered" evidence="1">
    <location>
        <begin position="1"/>
        <end position="50"/>
    </location>
</feature>
<keyword evidence="3" id="KW-1185">Reference proteome</keyword>
<dbReference type="EMBL" id="JBBPFD010000003">
    <property type="protein sequence ID" value="KAK7933106.1"/>
    <property type="molecule type" value="Genomic_DNA"/>
</dbReference>
<proteinExistence type="predicted"/>
<dbReference type="AlphaFoldDB" id="A0AAW0PQV6"/>